<organism evidence="2 3">
    <name type="scientific">Pseudomonas syringae pv. ribicola</name>
    <dbReference type="NCBI Taxonomy" id="55398"/>
    <lineage>
        <taxon>Bacteria</taxon>
        <taxon>Pseudomonadati</taxon>
        <taxon>Pseudomonadota</taxon>
        <taxon>Gammaproteobacteria</taxon>
        <taxon>Pseudomonadales</taxon>
        <taxon>Pseudomonadaceae</taxon>
        <taxon>Pseudomonas</taxon>
    </lineage>
</organism>
<dbReference type="AlphaFoldDB" id="A0A3M2VXD2"/>
<sequence length="127" mass="13376">MKEKLMKAQWMTLTLLMSACLGAHALDPAESVENEKAPATVPECIQDPAPQATGASVPVRNNSTVAIYISQPGSRQATVNSKCNWFINDLSAGPISVKPVSGSSGIKYVTLTPKKGTCKSASCLIVQ</sequence>
<comment type="caution">
    <text evidence="2">The sequence shown here is derived from an EMBL/GenBank/DDBJ whole genome shotgun (WGS) entry which is preliminary data.</text>
</comment>
<feature type="signal peptide" evidence="1">
    <location>
        <begin position="1"/>
        <end position="25"/>
    </location>
</feature>
<evidence type="ECO:0000313" key="2">
    <source>
        <dbReference type="EMBL" id="RML43939.1"/>
    </source>
</evidence>
<reference evidence="2 3" key="1">
    <citation type="submission" date="2018-08" db="EMBL/GenBank/DDBJ databases">
        <title>Recombination of ecologically and evolutionarily significant loci maintains genetic cohesion in the Pseudomonas syringae species complex.</title>
        <authorList>
            <person name="Dillon M."/>
            <person name="Thakur S."/>
            <person name="Almeida R.N.D."/>
            <person name="Weir B.S."/>
            <person name="Guttman D.S."/>
        </authorList>
    </citation>
    <scope>NUCLEOTIDE SEQUENCE [LARGE SCALE GENOMIC DNA]</scope>
    <source>
        <strain evidence="2 3">ICMP 3883</strain>
    </source>
</reference>
<keyword evidence="1" id="KW-0732">Signal</keyword>
<protein>
    <recommendedName>
        <fullName evidence="4">Lipoprotein</fullName>
    </recommendedName>
</protein>
<name>A0A3M2VXD2_PSESI</name>
<evidence type="ECO:0000313" key="3">
    <source>
        <dbReference type="Proteomes" id="UP000280292"/>
    </source>
</evidence>
<dbReference type="PROSITE" id="PS51257">
    <property type="entry name" value="PROKAR_LIPOPROTEIN"/>
    <property type="match status" value="1"/>
</dbReference>
<dbReference type="Proteomes" id="UP000280292">
    <property type="component" value="Unassembled WGS sequence"/>
</dbReference>
<accession>A0A3M2VXD2</accession>
<dbReference type="EMBL" id="RBNR01000159">
    <property type="protein sequence ID" value="RML43939.1"/>
    <property type="molecule type" value="Genomic_DNA"/>
</dbReference>
<gene>
    <name evidence="2" type="ORF">ALQ95_00410</name>
</gene>
<proteinExistence type="predicted"/>
<feature type="chain" id="PRO_5018167207" description="Lipoprotein" evidence="1">
    <location>
        <begin position="26"/>
        <end position="127"/>
    </location>
</feature>
<evidence type="ECO:0000256" key="1">
    <source>
        <dbReference type="SAM" id="SignalP"/>
    </source>
</evidence>
<evidence type="ECO:0008006" key="4">
    <source>
        <dbReference type="Google" id="ProtNLM"/>
    </source>
</evidence>